<evidence type="ECO:0000313" key="3">
    <source>
        <dbReference type="EMBL" id="RGZ49388.1"/>
    </source>
</evidence>
<keyword evidence="1" id="KW-0732">Signal</keyword>
<dbReference type="EMBL" id="QSEF01000007">
    <property type="protein sequence ID" value="RGZ49388.1"/>
    <property type="molecule type" value="Genomic_DNA"/>
</dbReference>
<dbReference type="PROSITE" id="PS51257">
    <property type="entry name" value="PROKAR_LIPOPROTEIN"/>
    <property type="match status" value="1"/>
</dbReference>
<organism evidence="4 5">
    <name type="scientific">Parabacteroides merdae</name>
    <dbReference type="NCBI Taxonomy" id="46503"/>
    <lineage>
        <taxon>Bacteria</taxon>
        <taxon>Pseudomonadati</taxon>
        <taxon>Bacteroidota</taxon>
        <taxon>Bacteroidia</taxon>
        <taxon>Bacteroidales</taxon>
        <taxon>Tannerellaceae</taxon>
        <taxon>Parabacteroides</taxon>
    </lineage>
</organism>
<comment type="caution">
    <text evidence="4">The sequence shown here is derived from an EMBL/GenBank/DDBJ whole genome shotgun (WGS) entry which is preliminary data.</text>
</comment>
<feature type="domain" description="Putative carbohydrate metabolism" evidence="2">
    <location>
        <begin position="501"/>
        <end position="705"/>
    </location>
</feature>
<dbReference type="Gene3D" id="2.60.120.890">
    <property type="entry name" value="BT2081, beta-jelly-roll domain"/>
    <property type="match status" value="1"/>
</dbReference>
<reference evidence="5 6" key="1">
    <citation type="submission" date="2018-08" db="EMBL/GenBank/DDBJ databases">
        <title>A genome reference for cultivated species of the human gut microbiota.</title>
        <authorList>
            <person name="Zou Y."/>
            <person name="Xue W."/>
            <person name="Luo G."/>
        </authorList>
    </citation>
    <scope>NUCLEOTIDE SEQUENCE [LARGE SCALE GENOMIC DNA]</scope>
    <source>
        <strain evidence="4 5">AM16-50</strain>
        <strain evidence="3 6">AM50-15</strain>
    </source>
</reference>
<evidence type="ECO:0000313" key="4">
    <source>
        <dbReference type="EMBL" id="RHH80489.1"/>
    </source>
</evidence>
<evidence type="ECO:0000313" key="5">
    <source>
        <dbReference type="Proteomes" id="UP000283732"/>
    </source>
</evidence>
<evidence type="ECO:0000256" key="1">
    <source>
        <dbReference type="SAM" id="SignalP"/>
    </source>
</evidence>
<sequence>MNSMKLYIFACLCSLILWGVSCNEESAGIPTGSLFLGIEEDATLLTKAESAVTNESLRVDIIAAEGDTIKSYSDYIDEVKGKKIVLPVGTYTISVKSNQSEEAGWEKPFYSGSKEITIQPGEITSVQIVCKISNTKVAVEYADNLADYFSRYETTVSNTSGSLLYTRDETRAGFFKAEKLTADLKLVNQDGNEFAMQRVFPDIKERYFYKIKYSLDDGGDNEEAGADFGGIIVDEKADTIYYGIFIKQEDLFGKSVPKLALDGFTENKIVYKKTENPSVPEHSLTIEAPNGIKQLKVETTSFQFADVPSFDLCNLTDAARTRLQQLDFPMQEVKDKQELTFVLTDFAKALEPASVTQMATHTFTFSVLDNLHQETTVQFIYEIRPNVNVTTEEPVVWAKFVTLRGNSADKNNIGFMLKRKKDSDYQKYVTTVYDEQTGDFSLLLTEGIEPNTEYQYYAVSGTDDMGDVKTFTTDDTPTIPNLSFDSWCKDGGIVYPNIDLSGSNHFWDSGNKGANSANKTPTESTGDAVKGNAAYMHSEWAIVTFAAGNIYTGQFVKAIVSLSNPGAEIDFGQPYTGRPTKLTGYYKYIPKSVNRGGHGELTNGKMDKCSIYIALCKWSSRFRVNTQTGTFVDLNSSDIIAYGELSDAEASRTDMKEYEKFEIDIKYRNLTTEPTYILIVASASKYGDYFTGGEGSSLYIDEFELGFDYNAASFTNE</sequence>
<name>A0A3R5X668_9BACT</name>
<accession>A0A3R5X668</accession>
<dbReference type="AlphaFoldDB" id="A0A3R5X668"/>
<evidence type="ECO:0000259" key="2">
    <source>
        <dbReference type="Pfam" id="PF13201"/>
    </source>
</evidence>
<dbReference type="Pfam" id="PF13201">
    <property type="entry name" value="PCMD"/>
    <property type="match status" value="1"/>
</dbReference>
<proteinExistence type="predicted"/>
<protein>
    <submittedName>
        <fullName evidence="4">DUF4493 domain-containing protein</fullName>
    </submittedName>
</protein>
<dbReference type="InterPro" id="IPR027840">
    <property type="entry name" value="DUF4493"/>
</dbReference>
<dbReference type="Proteomes" id="UP000283732">
    <property type="component" value="Unassembled WGS sequence"/>
</dbReference>
<gene>
    <name evidence="4" type="ORF">DW191_05210</name>
    <name evidence="3" type="ORF">DW986_06280</name>
</gene>
<feature type="chain" id="PRO_5043187755" evidence="1">
    <location>
        <begin position="24"/>
        <end position="717"/>
    </location>
</feature>
<feature type="signal peptide" evidence="1">
    <location>
        <begin position="1"/>
        <end position="23"/>
    </location>
</feature>
<dbReference type="Proteomes" id="UP000285173">
    <property type="component" value="Unassembled WGS sequence"/>
</dbReference>
<dbReference type="EMBL" id="QRKC01000001">
    <property type="protein sequence ID" value="RHH80489.1"/>
    <property type="molecule type" value="Genomic_DNA"/>
</dbReference>
<dbReference type="InterPro" id="IPR025112">
    <property type="entry name" value="PCMD"/>
</dbReference>
<evidence type="ECO:0000313" key="6">
    <source>
        <dbReference type="Proteomes" id="UP000285173"/>
    </source>
</evidence>
<dbReference type="InterPro" id="IPR038653">
    <property type="entry name" value="Put_CMD_sf"/>
</dbReference>
<dbReference type="Pfam" id="PF14900">
    <property type="entry name" value="DUF4493"/>
    <property type="match status" value="1"/>
</dbReference>